<gene>
    <name evidence="1" type="ORF">CPELLU_LOCUS17475</name>
</gene>
<sequence length="63" mass="7274">TQEELETYKSLRTSSLYSVFKYISYVLQAGSLDTFSVNQQESGPFSKKRKMLLFVQLLTNNES</sequence>
<dbReference type="EMBL" id="CAJVQA010029831">
    <property type="protein sequence ID" value="CAG8797865.1"/>
    <property type="molecule type" value="Genomic_DNA"/>
</dbReference>
<proteinExistence type="predicted"/>
<accession>A0A9N9PAC1</accession>
<organism evidence="1 2">
    <name type="scientific">Cetraspora pellucida</name>
    <dbReference type="NCBI Taxonomy" id="1433469"/>
    <lineage>
        <taxon>Eukaryota</taxon>
        <taxon>Fungi</taxon>
        <taxon>Fungi incertae sedis</taxon>
        <taxon>Mucoromycota</taxon>
        <taxon>Glomeromycotina</taxon>
        <taxon>Glomeromycetes</taxon>
        <taxon>Diversisporales</taxon>
        <taxon>Gigasporaceae</taxon>
        <taxon>Cetraspora</taxon>
    </lineage>
</organism>
<dbReference type="Proteomes" id="UP000789759">
    <property type="component" value="Unassembled WGS sequence"/>
</dbReference>
<dbReference type="AlphaFoldDB" id="A0A9N9PAC1"/>
<comment type="caution">
    <text evidence="1">The sequence shown here is derived from an EMBL/GenBank/DDBJ whole genome shotgun (WGS) entry which is preliminary data.</text>
</comment>
<evidence type="ECO:0000313" key="2">
    <source>
        <dbReference type="Proteomes" id="UP000789759"/>
    </source>
</evidence>
<reference evidence="1" key="1">
    <citation type="submission" date="2021-06" db="EMBL/GenBank/DDBJ databases">
        <authorList>
            <person name="Kallberg Y."/>
            <person name="Tangrot J."/>
            <person name="Rosling A."/>
        </authorList>
    </citation>
    <scope>NUCLEOTIDE SEQUENCE</scope>
    <source>
        <strain evidence="1">FL966</strain>
    </source>
</reference>
<feature type="non-terminal residue" evidence="1">
    <location>
        <position position="1"/>
    </location>
</feature>
<name>A0A9N9PAC1_9GLOM</name>
<evidence type="ECO:0000313" key="1">
    <source>
        <dbReference type="EMBL" id="CAG8797865.1"/>
    </source>
</evidence>
<protein>
    <submittedName>
        <fullName evidence="1">4328_t:CDS:1</fullName>
    </submittedName>
</protein>
<keyword evidence="2" id="KW-1185">Reference proteome</keyword>